<proteinExistence type="predicted"/>
<comment type="caution">
    <text evidence="1">The sequence shown here is derived from an EMBL/GenBank/DDBJ whole genome shotgun (WGS) entry which is preliminary data.</text>
</comment>
<dbReference type="EMBL" id="LAZR01019701">
    <property type="protein sequence ID" value="KKL91560.1"/>
    <property type="molecule type" value="Genomic_DNA"/>
</dbReference>
<evidence type="ECO:0000313" key="1">
    <source>
        <dbReference type="EMBL" id="KKL91560.1"/>
    </source>
</evidence>
<reference evidence="1" key="1">
    <citation type="journal article" date="2015" name="Nature">
        <title>Complex archaea that bridge the gap between prokaryotes and eukaryotes.</title>
        <authorList>
            <person name="Spang A."/>
            <person name="Saw J.H."/>
            <person name="Jorgensen S.L."/>
            <person name="Zaremba-Niedzwiedzka K."/>
            <person name="Martijn J."/>
            <person name="Lind A.E."/>
            <person name="van Eijk R."/>
            <person name="Schleper C."/>
            <person name="Guy L."/>
            <person name="Ettema T.J."/>
        </authorList>
    </citation>
    <scope>NUCLEOTIDE SEQUENCE</scope>
</reference>
<organism evidence="1">
    <name type="scientific">marine sediment metagenome</name>
    <dbReference type="NCBI Taxonomy" id="412755"/>
    <lineage>
        <taxon>unclassified sequences</taxon>
        <taxon>metagenomes</taxon>
        <taxon>ecological metagenomes</taxon>
    </lineage>
</organism>
<dbReference type="AlphaFoldDB" id="A0A0F9ICL5"/>
<sequence>MSAKQYNGTIHTVKLDTNRMKKFTKPLLIAALIAFVPLSHAQSATAVALMSAAMIMSASDSKTDSGQAVPLNSDGYIEIGDKQWSAKATDSGNGRLRFCGGYFLTVNGGDRCRKPKQGFWNSLLNINRDAPSIPLDDHLAYQMPKNAEVLEAREYRNGTLRIYYELPEDSVE</sequence>
<gene>
    <name evidence="1" type="ORF">LCGC14_1893430</name>
</gene>
<accession>A0A0F9ICL5</accession>
<name>A0A0F9ICL5_9ZZZZ</name>
<protein>
    <submittedName>
        <fullName evidence="1">Uncharacterized protein</fullName>
    </submittedName>
</protein>